<dbReference type="InterPro" id="IPR000477">
    <property type="entry name" value="RT_dom"/>
</dbReference>
<dbReference type="InterPro" id="IPR036397">
    <property type="entry name" value="RNaseH_sf"/>
</dbReference>
<keyword evidence="3" id="KW-0548">Nucleotidyltransferase</keyword>
<keyword evidence="4" id="KW-1185">Reference proteome</keyword>
<comment type="caution">
    <text evidence="3">The sequence shown here is derived from an EMBL/GenBank/DDBJ whole genome shotgun (WGS) entry which is preliminary data.</text>
</comment>
<feature type="compositionally biased region" description="Basic residues" evidence="1">
    <location>
        <begin position="79"/>
        <end position="95"/>
    </location>
</feature>
<feature type="domain" description="Reverse transcriptase" evidence="2">
    <location>
        <begin position="272"/>
        <end position="344"/>
    </location>
</feature>
<dbReference type="Pfam" id="PF00078">
    <property type="entry name" value="RVT_1"/>
    <property type="match status" value="1"/>
</dbReference>
<dbReference type="EMBL" id="BQNB010020486">
    <property type="protein sequence ID" value="GJT96491.1"/>
    <property type="molecule type" value="Genomic_DNA"/>
</dbReference>
<dbReference type="CDD" id="cd01647">
    <property type="entry name" value="RT_LTR"/>
    <property type="match status" value="1"/>
</dbReference>
<dbReference type="Gene3D" id="3.30.420.10">
    <property type="entry name" value="Ribonuclease H-like superfamily/Ribonuclease H"/>
    <property type="match status" value="1"/>
</dbReference>
<feature type="compositionally biased region" description="Polar residues" evidence="1">
    <location>
        <begin position="55"/>
        <end position="78"/>
    </location>
</feature>
<evidence type="ECO:0000259" key="2">
    <source>
        <dbReference type="Pfam" id="PF00078"/>
    </source>
</evidence>
<dbReference type="PROSITE" id="PS51257">
    <property type="entry name" value="PROKAR_LIPOPROTEIN"/>
    <property type="match status" value="1"/>
</dbReference>
<dbReference type="Proteomes" id="UP001151760">
    <property type="component" value="Unassembled WGS sequence"/>
</dbReference>
<feature type="region of interest" description="Disordered" evidence="1">
    <location>
        <begin position="46"/>
        <end position="99"/>
    </location>
</feature>
<dbReference type="Pfam" id="PF08284">
    <property type="entry name" value="RVP_2"/>
    <property type="match status" value="1"/>
</dbReference>
<protein>
    <submittedName>
        <fullName evidence="3">Reverse transcriptase domain-containing protein</fullName>
    </submittedName>
</protein>
<organism evidence="3 4">
    <name type="scientific">Tanacetum coccineum</name>
    <dbReference type="NCBI Taxonomy" id="301880"/>
    <lineage>
        <taxon>Eukaryota</taxon>
        <taxon>Viridiplantae</taxon>
        <taxon>Streptophyta</taxon>
        <taxon>Embryophyta</taxon>
        <taxon>Tracheophyta</taxon>
        <taxon>Spermatophyta</taxon>
        <taxon>Magnoliopsida</taxon>
        <taxon>eudicotyledons</taxon>
        <taxon>Gunneridae</taxon>
        <taxon>Pentapetalae</taxon>
        <taxon>asterids</taxon>
        <taxon>campanulids</taxon>
        <taxon>Asterales</taxon>
        <taxon>Asteraceae</taxon>
        <taxon>Asteroideae</taxon>
        <taxon>Anthemideae</taxon>
        <taxon>Anthemidinae</taxon>
        <taxon>Tanacetum</taxon>
    </lineage>
</organism>
<dbReference type="PANTHER" id="PTHR24559:SF444">
    <property type="entry name" value="REVERSE TRANSCRIPTASE DOMAIN-CONTAINING PROTEIN"/>
    <property type="match status" value="1"/>
</dbReference>
<dbReference type="SUPFAM" id="SSF56672">
    <property type="entry name" value="DNA/RNA polymerases"/>
    <property type="match status" value="1"/>
</dbReference>
<dbReference type="Gene3D" id="3.30.70.270">
    <property type="match status" value="1"/>
</dbReference>
<dbReference type="InterPro" id="IPR053134">
    <property type="entry name" value="RNA-dir_DNA_polymerase"/>
</dbReference>
<dbReference type="GO" id="GO:0003964">
    <property type="term" value="F:RNA-directed DNA polymerase activity"/>
    <property type="evidence" value="ECO:0007669"/>
    <property type="project" value="UniProtKB-KW"/>
</dbReference>
<name>A0ABQ5I9U5_9ASTR</name>
<reference evidence="3" key="1">
    <citation type="journal article" date="2022" name="Int. J. Mol. Sci.">
        <title>Draft Genome of Tanacetum Coccineum: Genomic Comparison of Closely Related Tanacetum-Family Plants.</title>
        <authorList>
            <person name="Yamashiro T."/>
            <person name="Shiraishi A."/>
            <person name="Nakayama K."/>
            <person name="Satake H."/>
        </authorList>
    </citation>
    <scope>NUCLEOTIDE SEQUENCE</scope>
</reference>
<dbReference type="PANTHER" id="PTHR24559">
    <property type="entry name" value="TRANSPOSON TY3-I GAG-POL POLYPROTEIN"/>
    <property type="match status" value="1"/>
</dbReference>
<evidence type="ECO:0000256" key="1">
    <source>
        <dbReference type="SAM" id="MobiDB-lite"/>
    </source>
</evidence>
<keyword evidence="3" id="KW-0695">RNA-directed DNA polymerase</keyword>
<reference evidence="3" key="2">
    <citation type="submission" date="2022-01" db="EMBL/GenBank/DDBJ databases">
        <authorList>
            <person name="Yamashiro T."/>
            <person name="Shiraishi A."/>
            <person name="Satake H."/>
            <person name="Nakayama K."/>
        </authorList>
    </citation>
    <scope>NUCLEOTIDE SEQUENCE</scope>
</reference>
<dbReference type="InterPro" id="IPR043502">
    <property type="entry name" value="DNA/RNA_pol_sf"/>
</dbReference>
<dbReference type="InterPro" id="IPR043128">
    <property type="entry name" value="Rev_trsase/Diguanyl_cyclase"/>
</dbReference>
<keyword evidence="3" id="KW-0808">Transferase</keyword>
<accession>A0ABQ5I9U5</accession>
<proteinExistence type="predicted"/>
<evidence type="ECO:0000313" key="4">
    <source>
        <dbReference type="Proteomes" id="UP001151760"/>
    </source>
</evidence>
<dbReference type="Gene3D" id="3.10.10.10">
    <property type="entry name" value="HIV Type 1 Reverse Transcriptase, subunit A, domain 1"/>
    <property type="match status" value="1"/>
</dbReference>
<gene>
    <name evidence="3" type="ORF">Tco_1092009</name>
</gene>
<evidence type="ECO:0000313" key="3">
    <source>
        <dbReference type="EMBL" id="GJT96491.1"/>
    </source>
</evidence>
<sequence length="573" mass="65167">MWQELIRQEIMKERGMLGLSSTAISAGCTMKGCVLKGVETYGRPRHFRKDYPKLRNQNRGNQTRNKSGNKTGNQTRGLKTQKKKGAYNKGLRHGRGGTNPDSNVVTGMFLLNNCYASMLFDLGADRSFVSSTFSALLDVAPSTLDTNLMPVELGSFDVIIGMDWLVKYHALIICDEKVVHPEVIQKGCQIYLAQLTSKKNEVKVGGEALERLADLPGAAPVARAPYQLAPAEFQELSTQLLELSDRGFIRLSSSPWGAPVLFVNKKDGSFRTLFMDLMNGVCKPYLDKFMIVFIDDILIYSKSRKEHEGHLNLILKLIKEEELYAKFSKCEFWLSKVHFLGHVIDSEGIHVDPAKIESIKDWASPKNNQPYFVSSGLPVVPRLGKGWDRHLPLVEFLYNNSYHTSIKAAPFEALYGRKCRSPICWAEVRDSQLTGPEIIHETTEKIVQIKSRIQAARDRQKSYADVRRKPLEFQVGDKVITFHVSKLNKCMAEEPLAIPLDEVRVDDKLHFIEEPVEIMDREVKRLNQSRIPIVKVRWNSRRGHEFTWEREDQMQKKYPHLFSISTPVANATS</sequence>